<evidence type="ECO:0000256" key="3">
    <source>
        <dbReference type="ARBA" id="ARBA00023163"/>
    </source>
</evidence>
<dbReference type="InterPro" id="IPR037525">
    <property type="entry name" value="Velvet_dom"/>
</dbReference>
<dbReference type="GO" id="GO:0005634">
    <property type="term" value="C:nucleus"/>
    <property type="evidence" value="ECO:0007669"/>
    <property type="project" value="UniProtKB-SubCell"/>
</dbReference>
<feature type="region of interest" description="Disordered" evidence="5">
    <location>
        <begin position="137"/>
        <end position="214"/>
    </location>
</feature>
<dbReference type="Proteomes" id="UP000011976">
    <property type="component" value="Unassembled WGS sequence"/>
</dbReference>
<evidence type="ECO:0000256" key="1">
    <source>
        <dbReference type="ARBA" id="ARBA00004123"/>
    </source>
</evidence>
<gene>
    <name evidence="7" type="ORF">PANT_18c00055</name>
</gene>
<dbReference type="PANTHER" id="PTHR33572">
    <property type="entry name" value="SPORE DEVELOPMENT REGULATOR VOSA"/>
    <property type="match status" value="1"/>
</dbReference>
<accession>M9LRL5</accession>
<evidence type="ECO:0000313" key="7">
    <source>
        <dbReference type="EMBL" id="GAC75771.1"/>
    </source>
</evidence>
<keyword evidence="3" id="KW-0804">Transcription</keyword>
<name>M9LRL5_PSEA3</name>
<feature type="compositionally biased region" description="Polar residues" evidence="5">
    <location>
        <begin position="194"/>
        <end position="214"/>
    </location>
</feature>
<protein>
    <recommendedName>
        <fullName evidence="6">Velvet domain-containing protein</fullName>
    </recommendedName>
</protein>
<dbReference type="STRING" id="1151754.M9LRL5"/>
<dbReference type="OrthoDB" id="1746739at2759"/>
<sequence>MLKGCNRLKVCRECIQPVLSGEAVRIFPTYTRVPSVFRHYALSRMESSRRLVLLWSSAWTSFALPRYASASQKPLLAGGDDQRSLLSARPAFDRDASSTHQSPSHYLILQSCCFDARQRSARLHPNVCSAATSPFNMSLGERDQASGSQARHPRADTSAHDAVASSTPPATAERIHTRHSDREIRPDDIDDQKMSFSGSTHPSLRGNAHQSPSITVESLTTASLKASDAAPHRVETLAGELAPESAQNSSSHRAGKGLSPSSRSTQSQTPRAGSSASSSTIAGLQDLRTGPSAPPPMLTGLPQHSIKERTYKLIIRQQPQQGRLCGLGSKDKRPLDPLPILQLRILRRDGTEDEDAENSPNLIVQVSLCKQDMATGTHAESVLVESNAAAHPFTRMLEGRLVASANVARDLDGSRACFFVFTDLSIRHEGHFRLAFKLIALGPGDPSSPGGQVLAEALTEPFAIYSPRRFPGMTESTELAKCLARQGIQVPVRNDVRRRQEQADSDERDND</sequence>
<comment type="subcellular location">
    <subcellularLocation>
        <location evidence="1">Nucleus</location>
    </subcellularLocation>
</comment>
<keyword evidence="4" id="KW-0539">Nucleus</keyword>
<dbReference type="Gene3D" id="2.60.40.3960">
    <property type="entry name" value="Velvet domain"/>
    <property type="match status" value="1"/>
</dbReference>
<feature type="domain" description="Velvet" evidence="6">
    <location>
        <begin position="305"/>
        <end position="493"/>
    </location>
</feature>
<dbReference type="EMBL" id="DF196784">
    <property type="protein sequence ID" value="GAC75771.1"/>
    <property type="molecule type" value="Genomic_DNA"/>
</dbReference>
<feature type="region of interest" description="Disordered" evidence="5">
    <location>
        <begin position="240"/>
        <end position="303"/>
    </location>
</feature>
<evidence type="ECO:0000313" key="8">
    <source>
        <dbReference type="Proteomes" id="UP000011976"/>
    </source>
</evidence>
<dbReference type="Pfam" id="PF11754">
    <property type="entry name" value="Velvet"/>
    <property type="match status" value="1"/>
</dbReference>
<feature type="compositionally biased region" description="Basic and acidic residues" evidence="5">
    <location>
        <begin position="173"/>
        <end position="193"/>
    </location>
</feature>
<dbReference type="InterPro" id="IPR021740">
    <property type="entry name" value="Velvet"/>
</dbReference>
<feature type="compositionally biased region" description="Low complexity" evidence="5">
    <location>
        <begin position="259"/>
        <end position="279"/>
    </location>
</feature>
<evidence type="ECO:0000256" key="2">
    <source>
        <dbReference type="ARBA" id="ARBA00023015"/>
    </source>
</evidence>
<reference evidence="8" key="1">
    <citation type="journal article" date="2013" name="Genome Announc.">
        <title>Genome sequence of the basidiomycetous yeast Pseudozyma antarctica T-34, a producer of the glycolipid biosurfactants mannosylerythritol lipids.</title>
        <authorList>
            <person name="Morita T."/>
            <person name="Koike H."/>
            <person name="Koyama Y."/>
            <person name="Hagiwara H."/>
            <person name="Ito E."/>
            <person name="Fukuoka T."/>
            <person name="Imura T."/>
            <person name="Machida M."/>
            <person name="Kitamoto D."/>
        </authorList>
    </citation>
    <scope>NUCLEOTIDE SEQUENCE [LARGE SCALE GENOMIC DNA]</scope>
    <source>
        <strain evidence="8">T-34</strain>
    </source>
</reference>
<evidence type="ECO:0000256" key="4">
    <source>
        <dbReference type="ARBA" id="ARBA00023242"/>
    </source>
</evidence>
<organism evidence="7 8">
    <name type="scientific">Pseudozyma antarctica (strain T-34)</name>
    <name type="common">Yeast</name>
    <name type="synonym">Candida antarctica</name>
    <dbReference type="NCBI Taxonomy" id="1151754"/>
    <lineage>
        <taxon>Eukaryota</taxon>
        <taxon>Fungi</taxon>
        <taxon>Dikarya</taxon>
        <taxon>Basidiomycota</taxon>
        <taxon>Ustilaginomycotina</taxon>
        <taxon>Ustilaginomycetes</taxon>
        <taxon>Ustilaginales</taxon>
        <taxon>Ustilaginaceae</taxon>
        <taxon>Moesziomyces</taxon>
    </lineage>
</organism>
<keyword evidence="2" id="KW-0805">Transcription regulation</keyword>
<evidence type="ECO:0000256" key="5">
    <source>
        <dbReference type="SAM" id="MobiDB-lite"/>
    </source>
</evidence>
<dbReference type="PROSITE" id="PS51821">
    <property type="entry name" value="VELVET"/>
    <property type="match status" value="1"/>
</dbReference>
<evidence type="ECO:0000259" key="6">
    <source>
        <dbReference type="PROSITE" id="PS51821"/>
    </source>
</evidence>
<dbReference type="AlphaFoldDB" id="M9LRL5"/>
<proteinExistence type="predicted"/>
<dbReference type="PANTHER" id="PTHR33572:SF3">
    <property type="entry name" value="VELVET COMPLEX SUBUNIT B"/>
    <property type="match status" value="1"/>
</dbReference>
<dbReference type="InterPro" id="IPR038491">
    <property type="entry name" value="Velvet_dom_sf"/>
</dbReference>